<proteinExistence type="predicted"/>
<dbReference type="InterPro" id="IPR005021">
    <property type="entry name" value="Terminase_largesu-like"/>
</dbReference>
<dbReference type="EMBL" id="SIUB01000001">
    <property type="protein sequence ID" value="TBN54727.1"/>
    <property type="molecule type" value="Genomic_DNA"/>
</dbReference>
<dbReference type="RefSeq" id="WP_131000979.1">
    <property type="nucleotide sequence ID" value="NZ_JBHSZR010000002.1"/>
</dbReference>
<dbReference type="InterPro" id="IPR046462">
    <property type="entry name" value="TerL_nuclease"/>
</dbReference>
<dbReference type="Gene3D" id="3.40.50.300">
    <property type="entry name" value="P-loop containing nucleotide triphosphate hydrolases"/>
    <property type="match status" value="1"/>
</dbReference>
<accession>A0A4Q9GSF1</accession>
<keyword evidence="4" id="KW-1185">Reference proteome</keyword>
<dbReference type="GO" id="GO:0004519">
    <property type="term" value="F:endonuclease activity"/>
    <property type="evidence" value="ECO:0007669"/>
    <property type="project" value="InterPro"/>
</dbReference>
<reference evidence="3 4" key="1">
    <citation type="submission" date="2019-02" db="EMBL/GenBank/DDBJ databases">
        <title>Hansschlegelia quercus sp. nov., a novel methylotrophic bacterium from buds of oak (Quercus robur L.).</title>
        <authorList>
            <person name="Agafonova N.V."/>
            <person name="Kaparullina E.N."/>
            <person name="Grouzdev D.S."/>
            <person name="Doronina N.V."/>
        </authorList>
    </citation>
    <scope>NUCLEOTIDE SEQUENCE [LARGE SCALE GENOMIC DNA]</scope>
    <source>
        <strain evidence="3 4">Dub</strain>
    </source>
</reference>
<dbReference type="Pfam" id="PF20441">
    <property type="entry name" value="TerL_nuclease"/>
    <property type="match status" value="1"/>
</dbReference>
<comment type="caution">
    <text evidence="3">The sequence shown here is derived from an EMBL/GenBank/DDBJ whole genome shotgun (WGS) entry which is preliminary data.</text>
</comment>
<dbReference type="Proteomes" id="UP000291613">
    <property type="component" value="Unassembled WGS sequence"/>
</dbReference>
<dbReference type="Pfam" id="PF03354">
    <property type="entry name" value="TerL_ATPase"/>
    <property type="match status" value="1"/>
</dbReference>
<name>A0A4Q9GSF1_9HYPH</name>
<organism evidence="3 4">
    <name type="scientific">Hansschlegelia quercus</name>
    <dbReference type="NCBI Taxonomy" id="2528245"/>
    <lineage>
        <taxon>Bacteria</taxon>
        <taxon>Pseudomonadati</taxon>
        <taxon>Pseudomonadota</taxon>
        <taxon>Alphaproteobacteria</taxon>
        <taxon>Hyphomicrobiales</taxon>
        <taxon>Methylopilaceae</taxon>
        <taxon>Hansschlegelia</taxon>
    </lineage>
</organism>
<evidence type="ECO:0000259" key="1">
    <source>
        <dbReference type="Pfam" id="PF03354"/>
    </source>
</evidence>
<dbReference type="OrthoDB" id="9760250at2"/>
<feature type="domain" description="Terminase large subunit-like endonuclease" evidence="2">
    <location>
        <begin position="243"/>
        <end position="533"/>
    </location>
</feature>
<dbReference type="InterPro" id="IPR046461">
    <property type="entry name" value="TerL_ATPase"/>
</dbReference>
<evidence type="ECO:0000313" key="3">
    <source>
        <dbReference type="EMBL" id="TBN54727.1"/>
    </source>
</evidence>
<protein>
    <submittedName>
        <fullName evidence="3">Terminase large subunit</fullName>
    </submittedName>
</protein>
<sequence>MGARGPGAQARRIAAAQLPARRRALPWSRKGLSRVERVVAFLEFLPITKGPLAGRRMKLLLEQREFVERVYGDLDAKGLRRRRIGVKSEPKGNGKSGLCAGLALCHLLGPESEPRGEVYSAAVDRNQAGLIFRECEAIILQVPEFAARVNVVRFHKRIEVLDGDGKGSTYEAMSADARSAHGLAPSLFVYDELAQAPNRELLDALINGLGKRKEALGLIISTQAPSDDHPLSQIIDDGLTGADPSIFVQLLAAPADADPFAEETWKACNPALGKYLSLAEMRQAAWRARRIPAFEAGFRNLRLNQRVDANEEERVVTLPVWKRGDHPVDRERLKGRLCFAGLDLSGKHDLTAAVFVFPSDESAPVYDVVPLFWTPEDQLAQRKPAEQERFRLWIEQGLMITTPGPTVRYDFVAAQIAAFAAEHDLQAIAYDRWRIEDLKADLAKIDAHFPVPLEEFGQGYQSMSPAIEWFAELALTGRLRHGGHPVLTAAVSNAITVPDPAGNLKIEKGKSNRRGPVRIDGAVALIMALSIAKRFESEPRGNVDDFLANMVFA</sequence>
<feature type="domain" description="Terminase large subunit-like ATPase" evidence="1">
    <location>
        <begin position="70"/>
        <end position="224"/>
    </location>
</feature>
<dbReference type="InterPro" id="IPR027417">
    <property type="entry name" value="P-loop_NTPase"/>
</dbReference>
<gene>
    <name evidence="3" type="ORF">EYR15_00725</name>
</gene>
<evidence type="ECO:0000259" key="2">
    <source>
        <dbReference type="Pfam" id="PF20441"/>
    </source>
</evidence>
<evidence type="ECO:0000313" key="4">
    <source>
        <dbReference type="Proteomes" id="UP000291613"/>
    </source>
</evidence>
<dbReference type="PANTHER" id="PTHR41287">
    <property type="match status" value="1"/>
</dbReference>
<dbReference type="PANTHER" id="PTHR41287:SF1">
    <property type="entry name" value="PROTEIN YMFN"/>
    <property type="match status" value="1"/>
</dbReference>
<dbReference type="AlphaFoldDB" id="A0A4Q9GSF1"/>